<reference evidence="1" key="1">
    <citation type="submission" date="2023-06" db="EMBL/GenBank/DDBJ databases">
        <title>Genome sequence of Methanosarcinaceae archaeon Ag5.</title>
        <authorList>
            <person name="Protasov E."/>
            <person name="Platt K."/>
            <person name="Poehlein A."/>
            <person name="Daniel R."/>
            <person name="Brune A."/>
        </authorList>
    </citation>
    <scope>NUCLEOTIDE SEQUENCE</scope>
    <source>
        <strain evidence="1">Ag5</strain>
    </source>
</reference>
<dbReference type="Proteomes" id="UP001271789">
    <property type="component" value="Unassembled WGS sequence"/>
</dbReference>
<dbReference type="RefSeq" id="WP_338099097.1">
    <property type="nucleotide sequence ID" value="NZ_JAWDKD010000009.1"/>
</dbReference>
<organism evidence="1 2">
    <name type="scientific">Methanolapillus africanus</name>
    <dbReference type="NCBI Taxonomy" id="3028297"/>
    <lineage>
        <taxon>Archaea</taxon>
        <taxon>Methanobacteriati</taxon>
        <taxon>Methanobacteriota</taxon>
        <taxon>Stenosarchaea group</taxon>
        <taxon>Methanomicrobia</taxon>
        <taxon>Methanosarcinales</taxon>
        <taxon>Methanosarcinaceae</taxon>
        <taxon>Methanolapillus</taxon>
    </lineage>
</organism>
<sequence length="82" mass="9802">MKFKVTYTNNQMYYSENEELGEGVEERSDGFYIKGKKCDKFTEKLIHCMEQKVELAIKNMKEEPGKTEMKDERTYVLTFEIK</sequence>
<evidence type="ECO:0000313" key="1">
    <source>
        <dbReference type="EMBL" id="MDV0446692.1"/>
    </source>
</evidence>
<proteinExistence type="predicted"/>
<evidence type="ECO:0000313" key="2">
    <source>
        <dbReference type="Proteomes" id="UP001271789"/>
    </source>
</evidence>
<accession>A0AAE4SCN5</accession>
<keyword evidence="2" id="KW-1185">Reference proteome</keyword>
<comment type="caution">
    <text evidence="1">The sequence shown here is derived from an EMBL/GenBank/DDBJ whole genome shotgun (WGS) entry which is preliminary data.</text>
</comment>
<gene>
    <name evidence="1" type="ORF">MsAg5_05420</name>
</gene>
<dbReference type="AlphaFoldDB" id="A0AAE4SCN5"/>
<protein>
    <submittedName>
        <fullName evidence="1">Uncharacterized protein</fullName>
    </submittedName>
</protein>
<dbReference type="EMBL" id="JAWDKD010000009">
    <property type="protein sequence ID" value="MDV0446692.1"/>
    <property type="molecule type" value="Genomic_DNA"/>
</dbReference>
<name>A0AAE4SCN5_9EURY</name>